<feature type="compositionally biased region" description="Basic and acidic residues" evidence="10">
    <location>
        <begin position="588"/>
        <end position="597"/>
    </location>
</feature>
<evidence type="ECO:0000259" key="11">
    <source>
        <dbReference type="PROSITE" id="PS50156"/>
    </source>
</evidence>
<evidence type="ECO:0000256" key="2">
    <source>
        <dbReference type="ARBA" id="ARBA00007661"/>
    </source>
</evidence>
<evidence type="ECO:0000256" key="9">
    <source>
        <dbReference type="RuleBase" id="RU361219"/>
    </source>
</evidence>
<evidence type="ECO:0000256" key="4">
    <source>
        <dbReference type="ARBA" id="ARBA00022824"/>
    </source>
</evidence>
<keyword evidence="13" id="KW-1185">Reference proteome</keyword>
<dbReference type="PANTHER" id="PTHR10572">
    <property type="entry name" value="3-HYDROXY-3-METHYLGLUTARYL-COENZYME A REDUCTASE"/>
    <property type="match status" value="1"/>
</dbReference>
<dbReference type="PRINTS" id="PR00071">
    <property type="entry name" value="HMGCOARDTASE"/>
</dbReference>
<dbReference type="FunFam" id="3.30.70.420:FF:000001">
    <property type="entry name" value="3-hydroxy-3-methylglutaryl coenzyme A reductase"/>
    <property type="match status" value="1"/>
</dbReference>
<organism evidence="12 13">
    <name type="scientific">Acaromyces ingoldii</name>
    <dbReference type="NCBI Taxonomy" id="215250"/>
    <lineage>
        <taxon>Eukaryota</taxon>
        <taxon>Fungi</taxon>
        <taxon>Dikarya</taxon>
        <taxon>Basidiomycota</taxon>
        <taxon>Ustilaginomycotina</taxon>
        <taxon>Exobasidiomycetes</taxon>
        <taxon>Exobasidiales</taxon>
        <taxon>Cryptobasidiaceae</taxon>
        <taxon>Acaromyces</taxon>
    </lineage>
</organism>
<dbReference type="InterPro" id="IPR053958">
    <property type="entry name" value="HMGCR/SNAP/NPC1-like_SSD"/>
</dbReference>
<evidence type="ECO:0000256" key="1">
    <source>
        <dbReference type="ARBA" id="ARBA00004477"/>
    </source>
</evidence>
<keyword evidence="3 9" id="KW-0812">Transmembrane</keyword>
<dbReference type="FunCoup" id="A0A316YRI8">
    <property type="interactions" value="159"/>
</dbReference>
<dbReference type="InterPro" id="IPR009029">
    <property type="entry name" value="HMG_CoA_Rdtase_sub-bd_dom_sf"/>
</dbReference>
<dbReference type="Pfam" id="PF00368">
    <property type="entry name" value="HMG-CoA_red"/>
    <property type="match status" value="1"/>
</dbReference>
<dbReference type="PROSITE" id="PS01192">
    <property type="entry name" value="HMG_COA_REDUCTASE_3"/>
    <property type="match status" value="1"/>
</dbReference>
<dbReference type="InterPro" id="IPR009023">
    <property type="entry name" value="HMG_CoA_Rdtase_NAD(P)-bd_sf"/>
</dbReference>
<dbReference type="EMBL" id="KZ819635">
    <property type="protein sequence ID" value="PWN91997.1"/>
    <property type="molecule type" value="Genomic_DNA"/>
</dbReference>
<dbReference type="InterPro" id="IPR004554">
    <property type="entry name" value="HMG_CoA_Rdtase_eu_arc"/>
</dbReference>
<feature type="region of interest" description="Disordered" evidence="10">
    <location>
        <begin position="1"/>
        <end position="30"/>
    </location>
</feature>
<dbReference type="NCBIfam" id="TIGR00533">
    <property type="entry name" value="HMG_CoA_R_NADP"/>
    <property type="match status" value="1"/>
</dbReference>
<gene>
    <name evidence="12" type="ORF">FA10DRAFT_250270</name>
</gene>
<evidence type="ECO:0000256" key="5">
    <source>
        <dbReference type="ARBA" id="ARBA00022857"/>
    </source>
</evidence>
<evidence type="ECO:0000256" key="7">
    <source>
        <dbReference type="ARBA" id="ARBA00023002"/>
    </source>
</evidence>
<feature type="compositionally biased region" description="Low complexity" evidence="10">
    <location>
        <begin position="1"/>
        <end position="29"/>
    </location>
</feature>
<dbReference type="InterPro" id="IPR000731">
    <property type="entry name" value="SSD"/>
</dbReference>
<keyword evidence="7 9" id="KW-0560">Oxidoreductase</keyword>
<comment type="similarity">
    <text evidence="2 9">Belongs to the HMG-CoA reductase family.</text>
</comment>
<feature type="region of interest" description="Disordered" evidence="10">
    <location>
        <begin position="1403"/>
        <end position="1493"/>
    </location>
</feature>
<dbReference type="Gene3D" id="3.90.770.10">
    <property type="entry name" value="3-hydroxy-3-methylglutaryl-coenzyme A Reductase, Chain A, domain 2"/>
    <property type="match status" value="1"/>
</dbReference>
<protein>
    <recommendedName>
        <fullName evidence="9">3-hydroxy-3-methylglutaryl coenzyme A reductase</fullName>
        <shortName evidence="9">HMG-CoA reductase</shortName>
        <ecNumber evidence="9">1.1.1.34</ecNumber>
    </recommendedName>
</protein>
<dbReference type="GO" id="GO:0015936">
    <property type="term" value="P:coenzyme A metabolic process"/>
    <property type="evidence" value="ECO:0007669"/>
    <property type="project" value="InterPro"/>
</dbReference>
<dbReference type="RefSeq" id="XP_025379195.1">
    <property type="nucleotide sequence ID" value="XM_025519557.1"/>
</dbReference>
<dbReference type="InterPro" id="IPR023074">
    <property type="entry name" value="HMG_CoA_Rdtase_cat_sf"/>
</dbReference>
<dbReference type="InterPro" id="IPR002202">
    <property type="entry name" value="HMG_CoA_Rdtase"/>
</dbReference>
<keyword evidence="4 9" id="KW-0256">Endoplasmic reticulum</keyword>
<keyword evidence="6 9" id="KW-1133">Transmembrane helix</keyword>
<dbReference type="GO" id="GO:0005789">
    <property type="term" value="C:endoplasmic reticulum membrane"/>
    <property type="evidence" value="ECO:0007669"/>
    <property type="project" value="UniProtKB-SubCell"/>
</dbReference>
<dbReference type="PROSITE" id="PS50156">
    <property type="entry name" value="SSD"/>
    <property type="match status" value="1"/>
</dbReference>
<feature type="region of interest" description="Disordered" evidence="10">
    <location>
        <begin position="418"/>
        <end position="451"/>
    </location>
</feature>
<dbReference type="InParanoid" id="A0A316YRI8"/>
<accession>A0A316YRI8</accession>
<dbReference type="PROSITE" id="PS50065">
    <property type="entry name" value="HMG_COA_REDUCTASE_4"/>
    <property type="match status" value="1"/>
</dbReference>
<dbReference type="PANTHER" id="PTHR10572:SF24">
    <property type="entry name" value="3-HYDROXY-3-METHYLGLUTARYL-COENZYME A REDUCTASE"/>
    <property type="match status" value="1"/>
</dbReference>
<dbReference type="GO" id="GO:0004420">
    <property type="term" value="F:hydroxymethylglutaryl-CoA reductase (NADPH) activity"/>
    <property type="evidence" value="ECO:0007669"/>
    <property type="project" value="UniProtKB-EC"/>
</dbReference>
<dbReference type="UniPathway" id="UPA00058">
    <property type="reaction ID" value="UER00103"/>
</dbReference>
<dbReference type="GO" id="GO:0008299">
    <property type="term" value="P:isoprenoid biosynthetic process"/>
    <property type="evidence" value="ECO:0007669"/>
    <property type="project" value="InterPro"/>
</dbReference>
<dbReference type="PROSITE" id="PS00318">
    <property type="entry name" value="HMG_COA_REDUCTASE_2"/>
    <property type="match status" value="1"/>
</dbReference>
<feature type="compositionally biased region" description="Basic and acidic residues" evidence="10">
    <location>
        <begin position="873"/>
        <end position="889"/>
    </location>
</feature>
<dbReference type="SUPFAM" id="SSF55035">
    <property type="entry name" value="NAD-binding domain of HMG-CoA reductase"/>
    <property type="match status" value="1"/>
</dbReference>
<keyword evidence="5 9" id="KW-0521">NADP</keyword>
<feature type="transmembrane region" description="Helical" evidence="9">
    <location>
        <begin position="50"/>
        <end position="68"/>
    </location>
</feature>
<feature type="compositionally biased region" description="Polar residues" evidence="10">
    <location>
        <begin position="759"/>
        <end position="770"/>
    </location>
</feature>
<evidence type="ECO:0000256" key="6">
    <source>
        <dbReference type="ARBA" id="ARBA00022989"/>
    </source>
</evidence>
<proteinExistence type="inferred from homology"/>
<feature type="compositionally biased region" description="Low complexity" evidence="10">
    <location>
        <begin position="420"/>
        <end position="433"/>
    </location>
</feature>
<feature type="domain" description="SSD" evidence="11">
    <location>
        <begin position="307"/>
        <end position="546"/>
    </location>
</feature>
<name>A0A316YRI8_9BASI</name>
<feature type="transmembrane region" description="Helical" evidence="9">
    <location>
        <begin position="308"/>
        <end position="327"/>
    </location>
</feature>
<dbReference type="GeneID" id="37041473"/>
<feature type="region of interest" description="Disordered" evidence="10">
    <location>
        <begin position="756"/>
        <end position="775"/>
    </location>
</feature>
<dbReference type="GO" id="GO:0005778">
    <property type="term" value="C:peroxisomal membrane"/>
    <property type="evidence" value="ECO:0007669"/>
    <property type="project" value="TreeGrafter"/>
</dbReference>
<evidence type="ECO:0000256" key="10">
    <source>
        <dbReference type="SAM" id="MobiDB-lite"/>
    </source>
</evidence>
<feature type="compositionally biased region" description="Basic and acidic residues" evidence="10">
    <location>
        <begin position="1483"/>
        <end position="1493"/>
    </location>
</feature>
<evidence type="ECO:0000313" key="13">
    <source>
        <dbReference type="Proteomes" id="UP000245768"/>
    </source>
</evidence>
<keyword evidence="8 9" id="KW-0472">Membrane</keyword>
<evidence type="ECO:0000256" key="3">
    <source>
        <dbReference type="ARBA" id="ARBA00022692"/>
    </source>
</evidence>
<evidence type="ECO:0000256" key="8">
    <source>
        <dbReference type="ARBA" id="ARBA00023136"/>
    </source>
</evidence>
<comment type="pathway">
    <text evidence="9">Metabolic intermediate biosynthesis; (R)-mevalonate biosynthesis; (R)-mevalonate from acetyl-CoA: step 3/3.</text>
</comment>
<dbReference type="FunFam" id="3.90.770.10:FF:000001">
    <property type="entry name" value="3-hydroxy-3-methylglutaryl coenzyme A reductase"/>
    <property type="match status" value="1"/>
</dbReference>
<dbReference type="SUPFAM" id="SSF56542">
    <property type="entry name" value="Substrate-binding domain of HMG-CoA reductase"/>
    <property type="match status" value="1"/>
</dbReference>
<dbReference type="InterPro" id="IPR023282">
    <property type="entry name" value="HMG_CoA_Rdtase_N"/>
</dbReference>
<dbReference type="STRING" id="215250.A0A316YRI8"/>
<dbReference type="FunFam" id="1.10.3270.10:FF:000001">
    <property type="entry name" value="3-hydroxy-3-methylglutaryl coenzyme A reductase"/>
    <property type="match status" value="1"/>
</dbReference>
<comment type="catalytic activity">
    <reaction evidence="9">
        <text>(R)-mevalonate + 2 NADP(+) + CoA = (3S)-3-hydroxy-3-methylglutaryl-CoA + 2 NADPH + 2 H(+)</text>
        <dbReference type="Rhea" id="RHEA:15989"/>
        <dbReference type="ChEBI" id="CHEBI:15378"/>
        <dbReference type="ChEBI" id="CHEBI:36464"/>
        <dbReference type="ChEBI" id="CHEBI:43074"/>
        <dbReference type="ChEBI" id="CHEBI:57287"/>
        <dbReference type="ChEBI" id="CHEBI:57783"/>
        <dbReference type="ChEBI" id="CHEBI:58349"/>
        <dbReference type="EC" id="1.1.1.34"/>
    </reaction>
</comment>
<dbReference type="Pfam" id="PF12349">
    <property type="entry name" value="Sterol-sensing"/>
    <property type="match status" value="2"/>
</dbReference>
<dbReference type="EC" id="1.1.1.34" evidence="9"/>
<comment type="subcellular location">
    <subcellularLocation>
        <location evidence="1 9">Endoplasmic reticulum membrane</location>
        <topology evidence="1 9">Multi-pass membrane protein</topology>
    </subcellularLocation>
</comment>
<dbReference type="CDD" id="cd00643">
    <property type="entry name" value="HMG-CoA_reductase_classI"/>
    <property type="match status" value="1"/>
</dbReference>
<dbReference type="OrthoDB" id="310654at2759"/>
<dbReference type="InterPro" id="IPR023076">
    <property type="entry name" value="HMG_CoA_Rdtase_CS"/>
</dbReference>
<dbReference type="Gene3D" id="3.30.70.420">
    <property type="entry name" value="Hydroxymethylglutaryl-CoA reductase, class I/II, NAD/NADP-binding domain"/>
    <property type="match status" value="1"/>
</dbReference>
<evidence type="ECO:0000313" key="12">
    <source>
        <dbReference type="EMBL" id="PWN91997.1"/>
    </source>
</evidence>
<feature type="transmembrane region" description="Helical" evidence="9">
    <location>
        <begin position="336"/>
        <end position="360"/>
    </location>
</feature>
<sequence length="1493" mass="158252">MSRTSSSAPTAAHAHTPSPPLSTTSATTPNQLSLPRAMLRKLAKRATKNPIEVIVTIFVIVTLAYFQVLHAVTTSNFFEPLHREAAGLAAASSSPLSSDADAINDAARWTERGNFFVRKAGSMDWIAGEEANEAGLEHGAAESEKLKRFLIEPVIVVDSEEQTDIKKALRDTTLANVAKLLQKELGGDGPTHLVQDVPEEVAAYTFARLSTIEQDNEDATFEARRHFIEKAADVDMLATTVNASVTKASALRLLPIFSDDDVGAYGSTGQYSSASTEELRSVRWMAYAMRALVMRFWALVKRADSADIFVMLSAYILMHGTFVNLFLSMRKFGSNFWLGASVLTSSIFAFLCALAMAYLVGVTVDPICLSEALPFLVITVGFEKPFLLTRAVFTHPAIAPQATTSKANPDLLLSALNESQQQQQQQQQQQRQQGPRPDGIKGNGARVADDHSQEEAFVRALTARLRTEPSLRWSAPQPVPANEVVEAAVDLVGVPIIRDYAIEIAVMAVGATSGVSGLREFCQLAALILIFDCAFLFCFFISILTVMVEVHRIKVMRGMRRLKPSTPPNVDSDVPLSELDTPMSTLSSREDSPERAAADGSRQHSSASTRPLWRRIVKLILGKVPFERSRHGRENPVARLKLLLITAFLTLHSLNLVSTLTTQSAFSRHQSTGAVSLYKSLVDTAPGVLSTAKPNSAVMDALLRGMTMPKDADVIVKVADPIIYVLVDSAPNAAWSRSAIGSAALNASGLGGSNSNAIESPSGSNSSDSFLPTAIKSGTSPGSSSSLAVLDSFMSLWTVIVGDPVISKWMSLALAISIFLNAYLLKGIATGNAAVAEGNAAGAAAFAAARMIGAHLNREGGRLSTADVATDSKPSRRWSEKPAERPNMHDSISEYHLKLAQLSASHAKGKLDQVPRQEEGLSKADVPTKAVAADAVASDAAATVRDEAKTGEKPSDSLRVKVAGFVGNDGTQEVRPLDDLLELYAGGAGVFLLSDEEVILLAQKGKIQSYALEKLLQDHERAVRIRRALISRASTTKTLESSLVPHSNYDYAQVMGACCENVVGYMPLPVGIAGPLTVDGQVLPIPMATTEGTLVASTSRGCKALNAAGGVTTVLTQDAMTRGPVIEFSSITQAAKAKRWIDSPEGASTIKESFDSTSRFARLSHLRCVMAGRTLYVRFATATGDAMGMNMVSKGVEKALELMSQRFEMQVLSLSGNYCIDKKPSAINWIEGRGKSVCCEAVIPGATVKSVLKTTVKDLVNLNIKKNLIGSAMAGSVGGFNAHAANIVAAVFLATGQDPAQVVESSMCMTLMEAIPNASTGVDDLLVTVSMPSIEVGTVGGGTILSPQRALLEMLGVAGASKEIPGANAQRLARIIAAAVMAGELSLMGALSAGHLIQAHMKHNRSVPPTPGNVTPNGNGSGGLGSGSLSMSSGLGSMTPLVAPPIASSRASPTSSQMMTMTSRDSSSNASNSNDSTLSAKLSAKDRRSSSVC</sequence>
<feature type="region of interest" description="Disordered" evidence="10">
    <location>
        <begin position="564"/>
        <end position="609"/>
    </location>
</feature>
<dbReference type="SUPFAM" id="SSF82866">
    <property type="entry name" value="Multidrug efflux transporter AcrB transmembrane domain"/>
    <property type="match status" value="1"/>
</dbReference>
<dbReference type="PROSITE" id="PS00066">
    <property type="entry name" value="HMG_COA_REDUCTASE_1"/>
    <property type="match status" value="1"/>
</dbReference>
<feature type="transmembrane region" description="Helical" evidence="9">
    <location>
        <begin position="524"/>
        <end position="550"/>
    </location>
</feature>
<feature type="compositionally biased region" description="Low complexity" evidence="10">
    <location>
        <begin position="1427"/>
        <end position="1438"/>
    </location>
</feature>
<dbReference type="Gene3D" id="1.10.3270.10">
    <property type="entry name" value="HMGR, N-terminal domain"/>
    <property type="match status" value="1"/>
</dbReference>
<reference evidence="12 13" key="1">
    <citation type="journal article" date="2018" name="Mol. Biol. Evol.">
        <title>Broad Genomic Sampling Reveals a Smut Pathogenic Ancestry of the Fungal Clade Ustilaginomycotina.</title>
        <authorList>
            <person name="Kijpornyongpan T."/>
            <person name="Mondo S.J."/>
            <person name="Barry K."/>
            <person name="Sandor L."/>
            <person name="Lee J."/>
            <person name="Lipzen A."/>
            <person name="Pangilinan J."/>
            <person name="LaButti K."/>
            <person name="Hainaut M."/>
            <person name="Henrissat B."/>
            <person name="Grigoriev I.V."/>
            <person name="Spatafora J.W."/>
            <person name="Aime M.C."/>
        </authorList>
    </citation>
    <scope>NUCLEOTIDE SEQUENCE [LARGE SCALE GENOMIC DNA]</scope>
    <source>
        <strain evidence="12 13">MCA 4198</strain>
    </source>
</reference>
<feature type="region of interest" description="Disordered" evidence="10">
    <location>
        <begin position="863"/>
        <end position="889"/>
    </location>
</feature>
<dbReference type="GO" id="GO:0006696">
    <property type="term" value="P:ergosterol biosynthetic process"/>
    <property type="evidence" value="ECO:0007669"/>
    <property type="project" value="TreeGrafter"/>
</dbReference>
<dbReference type="Proteomes" id="UP000245768">
    <property type="component" value="Unassembled WGS sequence"/>
</dbReference>
<feature type="compositionally biased region" description="Low complexity" evidence="10">
    <location>
        <begin position="1452"/>
        <end position="1480"/>
    </location>
</feature>